<keyword evidence="4 7" id="KW-0812">Transmembrane</keyword>
<evidence type="ECO:0000256" key="2">
    <source>
        <dbReference type="ARBA" id="ARBA00005583"/>
    </source>
</evidence>
<dbReference type="GO" id="GO:0005886">
    <property type="term" value="C:plasma membrane"/>
    <property type="evidence" value="ECO:0007669"/>
    <property type="project" value="UniProtKB-SubCell"/>
</dbReference>
<feature type="transmembrane region" description="Helical" evidence="7">
    <location>
        <begin position="290"/>
        <end position="314"/>
    </location>
</feature>
<comment type="subcellular location">
    <subcellularLocation>
        <location evidence="7">Cell membrane</location>
        <topology evidence="7">Multi-pass membrane protein</topology>
    </subcellularLocation>
    <subcellularLocation>
        <location evidence="1">Membrane</location>
        <topology evidence="1">Multi-pass membrane protein</topology>
    </subcellularLocation>
</comment>
<evidence type="ECO:0000256" key="8">
    <source>
        <dbReference type="NCBIfam" id="TIGR00445"/>
    </source>
</evidence>
<dbReference type="GO" id="GO:0046872">
    <property type="term" value="F:metal ion binding"/>
    <property type="evidence" value="ECO:0007669"/>
    <property type="project" value="UniProtKB-KW"/>
</dbReference>
<evidence type="ECO:0000256" key="9">
    <source>
        <dbReference type="PIRSR" id="PIRSR600715-1"/>
    </source>
</evidence>
<organism evidence="10">
    <name type="scientific">candidate division WOR-3 bacterium</name>
    <dbReference type="NCBI Taxonomy" id="2052148"/>
    <lineage>
        <taxon>Bacteria</taxon>
        <taxon>Bacteria division WOR-3</taxon>
    </lineage>
</organism>
<keyword evidence="7" id="KW-0131">Cell cycle</keyword>
<dbReference type="InterPro" id="IPR003524">
    <property type="entry name" value="PNAcMuramoyl-5peptid_Trfase"/>
</dbReference>
<feature type="transmembrane region" description="Helical" evidence="7">
    <location>
        <begin position="264"/>
        <end position="284"/>
    </location>
</feature>
<feature type="transmembrane region" description="Helical" evidence="7">
    <location>
        <begin position="134"/>
        <end position="151"/>
    </location>
</feature>
<feature type="transmembrane region" description="Helical" evidence="7">
    <location>
        <begin position="26"/>
        <end position="48"/>
    </location>
</feature>
<keyword evidence="6 7" id="KW-0472">Membrane</keyword>
<dbReference type="PANTHER" id="PTHR22926">
    <property type="entry name" value="PHOSPHO-N-ACETYLMURAMOYL-PENTAPEPTIDE-TRANSFERASE"/>
    <property type="match status" value="1"/>
</dbReference>
<evidence type="ECO:0000256" key="4">
    <source>
        <dbReference type="ARBA" id="ARBA00022692"/>
    </source>
</evidence>
<feature type="transmembrane region" description="Helical" evidence="7">
    <location>
        <begin position="344"/>
        <end position="361"/>
    </location>
</feature>
<accession>A0A7C6A9I7</accession>
<evidence type="ECO:0000256" key="1">
    <source>
        <dbReference type="ARBA" id="ARBA00004141"/>
    </source>
</evidence>
<keyword evidence="5 7" id="KW-1133">Transmembrane helix</keyword>
<dbReference type="Pfam" id="PF00953">
    <property type="entry name" value="Glycos_transf_4"/>
    <property type="match status" value="1"/>
</dbReference>
<evidence type="ECO:0000256" key="3">
    <source>
        <dbReference type="ARBA" id="ARBA00022679"/>
    </source>
</evidence>
<dbReference type="GO" id="GO:0071555">
    <property type="term" value="P:cell wall organization"/>
    <property type="evidence" value="ECO:0007669"/>
    <property type="project" value="UniProtKB-KW"/>
</dbReference>
<name>A0A7C6A9I7_UNCW3</name>
<dbReference type="NCBIfam" id="TIGR00445">
    <property type="entry name" value="mraY"/>
    <property type="match status" value="1"/>
</dbReference>
<reference evidence="10" key="1">
    <citation type="journal article" date="2020" name="mSystems">
        <title>Genome- and Community-Level Interaction Insights into Carbon Utilization and Element Cycling Functions of Hydrothermarchaeota in Hydrothermal Sediment.</title>
        <authorList>
            <person name="Zhou Z."/>
            <person name="Liu Y."/>
            <person name="Xu W."/>
            <person name="Pan J."/>
            <person name="Luo Z.H."/>
            <person name="Li M."/>
        </authorList>
    </citation>
    <scope>NUCLEOTIDE SEQUENCE [LARGE SCALE GENOMIC DNA]</scope>
    <source>
        <strain evidence="10">SpSt-876</strain>
    </source>
</reference>
<keyword evidence="7" id="KW-0573">Peptidoglycan synthesis</keyword>
<gene>
    <name evidence="7" type="primary">mraY</name>
    <name evidence="10" type="ORF">ENW73_04270</name>
</gene>
<comment type="function">
    <text evidence="7">Catalyzes the initial step of the lipid cycle reactions in the biosynthesis of the cell wall peptidoglycan: transfers peptidoglycan precursor phospho-MurNAc-pentapeptide from UDP-MurNAc-pentapeptide onto the lipid carrier undecaprenyl phosphate, yielding undecaprenyl-pyrophosphoryl-MurNAc-pentapeptide, known as lipid I.</text>
</comment>
<dbReference type="PANTHER" id="PTHR22926:SF5">
    <property type="entry name" value="PHOSPHO-N-ACETYLMURAMOYL-PENTAPEPTIDE-TRANSFERASE HOMOLOG"/>
    <property type="match status" value="1"/>
</dbReference>
<dbReference type="PROSITE" id="PS01348">
    <property type="entry name" value="MRAY_2"/>
    <property type="match status" value="1"/>
</dbReference>
<keyword evidence="3 7" id="KW-0808">Transferase</keyword>
<sequence length="362" mass="40067">MLYLLLYPLKQYFGPLNLFRYITFRALYAGGLSLILCLIFGPLVIKWIKRLDLGQNIREEVPERHKMKAGTPTMGGIMILWAIIIAVLLFADLTNQNIQLGLLTLIGLGTLGYVDDYIKIRKARPRGLQKRVKLLVQFTLAFVIGLILYFFPTAPAIKTKTNFLLFKNVIIDFGVTYIPFIILVIVGSTNAVNLTDGLDGLAIGLVSAAAATYAFLTYVAGHSKLAQYLNIIYAPGVGEMTVFALAIVGAGLGFLWFNSYPAQIFMGDTGSLPLGGLIGLIAVLCKQEVLLLIVGGVFVIEVFSVLIQVIYFHATSGRRVFKMAPLHHHFELCGYKEPKIVTRFWILAILFGLFAISTLKIR</sequence>
<proteinExistence type="inferred from homology"/>
<dbReference type="UniPathway" id="UPA00219"/>
<keyword evidence="7" id="KW-0961">Cell wall biogenesis/degradation</keyword>
<feature type="transmembrane region" description="Helical" evidence="7">
    <location>
        <begin position="69"/>
        <end position="91"/>
    </location>
</feature>
<dbReference type="CDD" id="cd06852">
    <property type="entry name" value="GT_MraY"/>
    <property type="match status" value="1"/>
</dbReference>
<comment type="caution">
    <text evidence="10">The sequence shown here is derived from an EMBL/GenBank/DDBJ whole genome shotgun (WGS) entry which is preliminary data.</text>
</comment>
<feature type="transmembrane region" description="Helical" evidence="7">
    <location>
        <begin position="232"/>
        <end position="257"/>
    </location>
</feature>
<comment type="cofactor">
    <cofactor evidence="7 9">
        <name>Mg(2+)</name>
        <dbReference type="ChEBI" id="CHEBI:18420"/>
    </cofactor>
</comment>
<comment type="catalytic activity">
    <reaction evidence="7">
        <text>UDP-N-acetyl-alpha-D-muramoyl-L-alanyl-gamma-D-glutamyl-meso-2,6-diaminopimeloyl-D-alanyl-D-alanine + di-trans,octa-cis-undecaprenyl phosphate = di-trans,octa-cis-undecaprenyl diphospho-N-acetyl-alpha-D-muramoyl-L-alanyl-D-glutamyl-meso-2,6-diaminopimeloyl-D-alanyl-D-alanine + UMP</text>
        <dbReference type="Rhea" id="RHEA:28386"/>
        <dbReference type="ChEBI" id="CHEBI:57865"/>
        <dbReference type="ChEBI" id="CHEBI:60392"/>
        <dbReference type="ChEBI" id="CHEBI:61386"/>
        <dbReference type="ChEBI" id="CHEBI:61387"/>
        <dbReference type="EC" id="2.7.8.13"/>
    </reaction>
</comment>
<dbReference type="HAMAP" id="MF_00038">
    <property type="entry name" value="MraY"/>
    <property type="match status" value="1"/>
</dbReference>
<keyword evidence="7 9" id="KW-0460">Magnesium</keyword>
<dbReference type="InterPro" id="IPR000715">
    <property type="entry name" value="Glycosyl_transferase_4"/>
</dbReference>
<feature type="transmembrane region" description="Helical" evidence="7">
    <location>
        <begin position="163"/>
        <end position="186"/>
    </location>
</feature>
<dbReference type="GO" id="GO:0008360">
    <property type="term" value="P:regulation of cell shape"/>
    <property type="evidence" value="ECO:0007669"/>
    <property type="project" value="UniProtKB-KW"/>
</dbReference>
<comment type="pathway">
    <text evidence="7">Cell wall biogenesis; peptidoglycan biosynthesis.</text>
</comment>
<keyword evidence="7" id="KW-0132">Cell division</keyword>
<keyword evidence="7 9" id="KW-0479">Metal-binding</keyword>
<feature type="transmembrane region" description="Helical" evidence="7">
    <location>
        <begin position="198"/>
        <end position="220"/>
    </location>
</feature>
<dbReference type="GO" id="GO:0051301">
    <property type="term" value="P:cell division"/>
    <property type="evidence" value="ECO:0007669"/>
    <property type="project" value="UniProtKB-KW"/>
</dbReference>
<evidence type="ECO:0000256" key="7">
    <source>
        <dbReference type="HAMAP-Rule" id="MF_00038"/>
    </source>
</evidence>
<dbReference type="GO" id="GO:0009252">
    <property type="term" value="P:peptidoglycan biosynthetic process"/>
    <property type="evidence" value="ECO:0007669"/>
    <property type="project" value="UniProtKB-UniRule"/>
</dbReference>
<evidence type="ECO:0000256" key="6">
    <source>
        <dbReference type="ARBA" id="ARBA00023136"/>
    </source>
</evidence>
<comment type="similarity">
    <text evidence="2 7">Belongs to the glycosyltransferase 4 family. MraY subfamily.</text>
</comment>
<feature type="binding site" evidence="9">
    <location>
        <position position="193"/>
    </location>
    <ligand>
        <name>Mg(2+)</name>
        <dbReference type="ChEBI" id="CHEBI:18420"/>
    </ligand>
</feature>
<feature type="binding site" evidence="9">
    <location>
        <position position="268"/>
    </location>
    <ligand>
        <name>Mg(2+)</name>
        <dbReference type="ChEBI" id="CHEBI:18420"/>
    </ligand>
</feature>
<dbReference type="PROSITE" id="PS01347">
    <property type="entry name" value="MRAY_1"/>
    <property type="match status" value="1"/>
</dbReference>
<dbReference type="EMBL" id="DTLI01000112">
    <property type="protein sequence ID" value="HHS52066.1"/>
    <property type="molecule type" value="Genomic_DNA"/>
</dbReference>
<evidence type="ECO:0000313" key="10">
    <source>
        <dbReference type="EMBL" id="HHS52066.1"/>
    </source>
</evidence>
<dbReference type="EC" id="2.7.8.13" evidence="7 8"/>
<evidence type="ECO:0000256" key="5">
    <source>
        <dbReference type="ARBA" id="ARBA00022989"/>
    </source>
</evidence>
<dbReference type="InterPro" id="IPR018480">
    <property type="entry name" value="PNAcMuramoyl-5peptid_Trfase_CS"/>
</dbReference>
<dbReference type="GO" id="GO:0008963">
    <property type="term" value="F:phospho-N-acetylmuramoyl-pentapeptide-transferase activity"/>
    <property type="evidence" value="ECO:0007669"/>
    <property type="project" value="UniProtKB-UniRule"/>
</dbReference>
<dbReference type="Pfam" id="PF10555">
    <property type="entry name" value="MraY_sig1"/>
    <property type="match status" value="1"/>
</dbReference>
<dbReference type="AlphaFoldDB" id="A0A7C6A9I7"/>
<keyword evidence="7" id="KW-1003">Cell membrane</keyword>
<protein>
    <recommendedName>
        <fullName evidence="7 8">Phospho-N-acetylmuramoyl-pentapeptide-transferase</fullName>
        <ecNumber evidence="7 8">2.7.8.13</ecNumber>
    </recommendedName>
    <alternativeName>
        <fullName evidence="7">UDP-MurNAc-pentapeptide phosphotransferase</fullName>
    </alternativeName>
</protein>
<keyword evidence="7" id="KW-0133">Cell shape</keyword>